<evidence type="ECO:0000313" key="2">
    <source>
        <dbReference type="EMBL" id="PZT57437.1"/>
    </source>
</evidence>
<accession>A0A2W6NNK9</accession>
<dbReference type="InterPro" id="IPR036388">
    <property type="entry name" value="WH-like_DNA-bd_sf"/>
</dbReference>
<dbReference type="SUPFAM" id="SSF88659">
    <property type="entry name" value="Sigma3 and sigma4 domains of RNA polymerase sigma factors"/>
    <property type="match status" value="1"/>
</dbReference>
<dbReference type="GO" id="GO:0006355">
    <property type="term" value="P:regulation of DNA-templated transcription"/>
    <property type="evidence" value="ECO:0007669"/>
    <property type="project" value="InterPro"/>
</dbReference>
<dbReference type="Proteomes" id="UP000249204">
    <property type="component" value="Unassembled WGS sequence"/>
</dbReference>
<dbReference type="AlphaFoldDB" id="A0A2W6NNK9"/>
<dbReference type="InterPro" id="IPR013324">
    <property type="entry name" value="RNA_pol_sigma_r3/r4-like"/>
</dbReference>
<comment type="caution">
    <text evidence="2">The sequence shown here is derived from an EMBL/GenBank/DDBJ whole genome shotgun (WGS) entry which is preliminary data.</text>
</comment>
<gene>
    <name evidence="2" type="ORF">DN757_01930</name>
</gene>
<dbReference type="Pfam" id="PF00196">
    <property type="entry name" value="GerE"/>
    <property type="match status" value="1"/>
</dbReference>
<dbReference type="InterPro" id="IPR000792">
    <property type="entry name" value="Tscrpt_reg_LuxR_C"/>
</dbReference>
<reference evidence="2 3" key="1">
    <citation type="submission" date="2018-06" db="EMBL/GenBank/DDBJ databases">
        <title>Isolation of heavy metals resistant Paenibacillus silvae NC2 from Gold-Copper mine in ZiJin, China.</title>
        <authorList>
            <person name="Xu J."/>
            <person name="Mazhar H.S."/>
            <person name="Rensing C."/>
        </authorList>
    </citation>
    <scope>NUCLEOTIDE SEQUENCE [LARGE SCALE GENOMIC DNA]</scope>
    <source>
        <strain evidence="2 3">NC2</strain>
    </source>
</reference>
<name>A0A2W6NNK9_9BACL</name>
<sequence length="155" mass="18000">MKERKLSNQQEYLLGMVEKFKQHGLSYDDLLTERERLILTLFLEGGTNVSIAEEVGLTKQRVSHILVNKSPSIYSKLRGRWQSYSYGSKSVKEVKLTKEEVLSKLESLDREVLNDALKSLNLAHLKKILREAERQYPQEPIIIHNSEDILNDLKF</sequence>
<feature type="domain" description="HTH luxR-type" evidence="1">
    <location>
        <begin position="30"/>
        <end position="63"/>
    </location>
</feature>
<evidence type="ECO:0000313" key="3">
    <source>
        <dbReference type="Proteomes" id="UP000249204"/>
    </source>
</evidence>
<evidence type="ECO:0000259" key="1">
    <source>
        <dbReference type="Pfam" id="PF00196"/>
    </source>
</evidence>
<protein>
    <recommendedName>
        <fullName evidence="1">HTH luxR-type domain-containing protein</fullName>
    </recommendedName>
</protein>
<proteinExistence type="predicted"/>
<organism evidence="2 3">
    <name type="scientific">Paenibacillus silvae</name>
    <dbReference type="NCBI Taxonomy" id="1325358"/>
    <lineage>
        <taxon>Bacteria</taxon>
        <taxon>Bacillati</taxon>
        <taxon>Bacillota</taxon>
        <taxon>Bacilli</taxon>
        <taxon>Bacillales</taxon>
        <taxon>Paenibacillaceae</taxon>
        <taxon>Paenibacillus</taxon>
    </lineage>
</organism>
<dbReference type="RefSeq" id="WP_111268588.1">
    <property type="nucleotide sequence ID" value="NZ_QKWW01000006.1"/>
</dbReference>
<dbReference type="Gene3D" id="1.10.10.10">
    <property type="entry name" value="Winged helix-like DNA-binding domain superfamily/Winged helix DNA-binding domain"/>
    <property type="match status" value="1"/>
</dbReference>
<dbReference type="EMBL" id="QKWW01000006">
    <property type="protein sequence ID" value="PZT57437.1"/>
    <property type="molecule type" value="Genomic_DNA"/>
</dbReference>